<dbReference type="Pfam" id="PF09335">
    <property type="entry name" value="VTT_dom"/>
    <property type="match status" value="1"/>
</dbReference>
<proteinExistence type="inferred from homology"/>
<evidence type="ECO:0000256" key="1">
    <source>
        <dbReference type="ARBA" id="ARBA00004651"/>
    </source>
</evidence>
<protein>
    <submittedName>
        <fullName evidence="9">DedA family protein</fullName>
    </submittedName>
</protein>
<dbReference type="PANTHER" id="PTHR42709">
    <property type="entry name" value="ALKALINE PHOSPHATASE LIKE PROTEIN"/>
    <property type="match status" value="1"/>
</dbReference>
<dbReference type="Proteomes" id="UP000722125">
    <property type="component" value="Unassembled WGS sequence"/>
</dbReference>
<evidence type="ECO:0000313" key="9">
    <source>
        <dbReference type="EMBL" id="MBT0993289.1"/>
    </source>
</evidence>
<evidence type="ECO:0000259" key="8">
    <source>
        <dbReference type="Pfam" id="PF09335"/>
    </source>
</evidence>
<feature type="transmembrane region" description="Helical" evidence="7">
    <location>
        <begin position="76"/>
        <end position="102"/>
    </location>
</feature>
<dbReference type="EMBL" id="JAHBOH010000001">
    <property type="protein sequence ID" value="MBT0993289.1"/>
    <property type="molecule type" value="Genomic_DNA"/>
</dbReference>
<evidence type="ECO:0000256" key="5">
    <source>
        <dbReference type="ARBA" id="ARBA00022989"/>
    </source>
</evidence>
<keyword evidence="6 7" id="KW-0472">Membrane</keyword>
<sequence length="242" mass="25450">MTPAVPHALSATVVLTSTSGDAELTGLVGWVVSVIESLGPLGVGLLVGLENLFPPLPSEVVLPVAGYVASQGGMSLVWAVVAATLGSLVGAWALYGIGAAVGRARLRRWLEKVPLVEVADLDRAEDWFGRHGGTAVLVGRCVPVVRSLISVPAGVERMPLGRFSLYTTLGSLVWNGGLVVAGYALGERWEDIGRYSDWLNLVVYVILAWLVGRFVWARVRRRRSGASGDGTTSPHDDGGVAG</sequence>
<evidence type="ECO:0000256" key="6">
    <source>
        <dbReference type="ARBA" id="ARBA00023136"/>
    </source>
</evidence>
<gene>
    <name evidence="9" type="ORF">KIN34_03175</name>
</gene>
<evidence type="ECO:0000313" key="10">
    <source>
        <dbReference type="Proteomes" id="UP000722125"/>
    </source>
</evidence>
<evidence type="ECO:0000256" key="4">
    <source>
        <dbReference type="ARBA" id="ARBA00022692"/>
    </source>
</evidence>
<evidence type="ECO:0000256" key="7">
    <source>
        <dbReference type="SAM" id="Phobius"/>
    </source>
</evidence>
<name>A0ABS5TVU6_9CELL</name>
<feature type="domain" description="VTT" evidence="8">
    <location>
        <begin position="56"/>
        <end position="183"/>
    </location>
</feature>
<dbReference type="RefSeq" id="WP_214346548.1">
    <property type="nucleotide sequence ID" value="NZ_JAHBOH010000001.1"/>
</dbReference>
<comment type="subcellular location">
    <subcellularLocation>
        <location evidence="1">Cell membrane</location>
        <topology evidence="1">Multi-pass membrane protein</topology>
    </subcellularLocation>
</comment>
<dbReference type="InterPro" id="IPR051311">
    <property type="entry name" value="DedA_domain"/>
</dbReference>
<accession>A0ABS5TVU6</accession>
<dbReference type="InterPro" id="IPR032816">
    <property type="entry name" value="VTT_dom"/>
</dbReference>
<evidence type="ECO:0000256" key="3">
    <source>
        <dbReference type="ARBA" id="ARBA00022475"/>
    </source>
</evidence>
<keyword evidence="10" id="KW-1185">Reference proteome</keyword>
<keyword evidence="3" id="KW-1003">Cell membrane</keyword>
<dbReference type="PANTHER" id="PTHR42709:SF6">
    <property type="entry name" value="UNDECAPRENYL PHOSPHATE TRANSPORTER A"/>
    <property type="match status" value="1"/>
</dbReference>
<evidence type="ECO:0000256" key="2">
    <source>
        <dbReference type="ARBA" id="ARBA00010792"/>
    </source>
</evidence>
<organism evidence="9 10">
    <name type="scientific">Cellulomonas fulva</name>
    <dbReference type="NCBI Taxonomy" id="2835530"/>
    <lineage>
        <taxon>Bacteria</taxon>
        <taxon>Bacillati</taxon>
        <taxon>Actinomycetota</taxon>
        <taxon>Actinomycetes</taxon>
        <taxon>Micrococcales</taxon>
        <taxon>Cellulomonadaceae</taxon>
        <taxon>Cellulomonas</taxon>
    </lineage>
</organism>
<reference evidence="9 10" key="1">
    <citation type="submission" date="2021-05" db="EMBL/GenBank/DDBJ databases">
        <title>Description of Cellulomonas sp. DKR-3 sp. nov.</title>
        <authorList>
            <person name="Dahal R.H."/>
            <person name="Chaudhary D.K."/>
        </authorList>
    </citation>
    <scope>NUCLEOTIDE SEQUENCE [LARGE SCALE GENOMIC DNA]</scope>
    <source>
        <strain evidence="9 10">DKR-3</strain>
    </source>
</reference>
<feature type="transmembrane region" description="Helical" evidence="7">
    <location>
        <begin position="163"/>
        <end position="186"/>
    </location>
</feature>
<comment type="caution">
    <text evidence="9">The sequence shown here is derived from an EMBL/GenBank/DDBJ whole genome shotgun (WGS) entry which is preliminary data.</text>
</comment>
<feature type="transmembrane region" description="Helical" evidence="7">
    <location>
        <begin position="198"/>
        <end position="216"/>
    </location>
</feature>
<keyword evidence="5 7" id="KW-1133">Transmembrane helix</keyword>
<keyword evidence="4 7" id="KW-0812">Transmembrane</keyword>
<comment type="similarity">
    <text evidence="2">Belongs to the DedA family.</text>
</comment>